<evidence type="ECO:0000313" key="2">
    <source>
        <dbReference type="Proteomes" id="UP000009309"/>
    </source>
</evidence>
<dbReference type="OrthoDB" id="8442556at2"/>
<evidence type="ECO:0008006" key="3">
    <source>
        <dbReference type="Google" id="ProtNLM"/>
    </source>
</evidence>
<reference evidence="1 2" key="1">
    <citation type="journal article" date="2012" name="J. Bacteriol.">
        <title>Genome Sequence of the Filamentous Bacterium Fibrisoma limi BUZ 3T.</title>
        <authorList>
            <person name="Filippini M."/>
            <person name="Qi W."/>
            <person name="Jaenicke S."/>
            <person name="Goesmann A."/>
            <person name="Smits T.H."/>
            <person name="Bagheri H.C."/>
        </authorList>
    </citation>
    <scope>NUCLEOTIDE SEQUENCE [LARGE SCALE GENOMIC DNA]</scope>
    <source>
        <strain evidence="2">BUZ 3T</strain>
    </source>
</reference>
<dbReference type="Gene3D" id="1.20.910.10">
    <property type="entry name" value="Heme oxygenase-like"/>
    <property type="match status" value="1"/>
</dbReference>
<dbReference type="InterPro" id="IPR016084">
    <property type="entry name" value="Haem_Oase-like_multi-hlx"/>
</dbReference>
<dbReference type="SUPFAM" id="SSF48613">
    <property type="entry name" value="Heme oxygenase-like"/>
    <property type="match status" value="1"/>
</dbReference>
<name>I2GPM0_9BACT</name>
<dbReference type="Pfam" id="PF14518">
    <property type="entry name" value="Haem_oxygenas_2"/>
    <property type="match status" value="1"/>
</dbReference>
<comment type="caution">
    <text evidence="1">The sequence shown here is derived from an EMBL/GenBank/DDBJ whole genome shotgun (WGS) entry which is preliminary data.</text>
</comment>
<accession>I2GPM0</accession>
<dbReference type="RefSeq" id="WP_009284413.1">
    <property type="nucleotide sequence ID" value="NZ_CAIT01000009.1"/>
</dbReference>
<dbReference type="AlphaFoldDB" id="I2GPM0"/>
<dbReference type="STRING" id="1185876.BN8_05139"/>
<protein>
    <recommendedName>
        <fullName evidence="3">Iron-containing redox enzyme family protein</fullName>
    </recommendedName>
</protein>
<evidence type="ECO:0000313" key="1">
    <source>
        <dbReference type="EMBL" id="CCH55848.1"/>
    </source>
</evidence>
<sequence>MKGRLFPVSTNAQAFVQKLEDKMQAVLAEVEQSEMYQLIAEPDTDPRLVAAIIKYILLEVYSYGPHVTEATFMAISRLPKNRPDLMKPLILHDLSEVDHGEMALKDFVKLGGDEQWARTRRMTPESLAMAATCRMIGQFENPFAYLGYMHLFEGLTPILTERAQGFLAAKGFPKEAQAFIDEHATEDIGHAQLMNNMIARIVTEYPEAEAAIEYGFDCFAAVYPLPIWKAALQHAQAELTTDAYATV</sequence>
<proteinExistence type="predicted"/>
<keyword evidence="2" id="KW-1185">Reference proteome</keyword>
<organism evidence="1 2">
    <name type="scientific">Fibrisoma limi BUZ 3</name>
    <dbReference type="NCBI Taxonomy" id="1185876"/>
    <lineage>
        <taxon>Bacteria</taxon>
        <taxon>Pseudomonadati</taxon>
        <taxon>Bacteroidota</taxon>
        <taxon>Cytophagia</taxon>
        <taxon>Cytophagales</taxon>
        <taxon>Spirosomataceae</taxon>
        <taxon>Fibrisoma</taxon>
    </lineage>
</organism>
<dbReference type="EMBL" id="CAIT01000009">
    <property type="protein sequence ID" value="CCH55848.1"/>
    <property type="molecule type" value="Genomic_DNA"/>
</dbReference>
<gene>
    <name evidence="1" type="ORF">BN8_05139</name>
</gene>
<dbReference type="Proteomes" id="UP000009309">
    <property type="component" value="Unassembled WGS sequence"/>
</dbReference>